<protein>
    <recommendedName>
        <fullName evidence="5">Tubulin/FtsZ GTPase domain-containing protein</fullName>
    </recommendedName>
</protein>
<gene>
    <name evidence="6" type="ORF">POM88_040058</name>
    <name evidence="7" type="ORF">POM88_040060</name>
</gene>
<organism evidence="6 8">
    <name type="scientific">Heracleum sosnowskyi</name>
    <dbReference type="NCBI Taxonomy" id="360622"/>
    <lineage>
        <taxon>Eukaryota</taxon>
        <taxon>Viridiplantae</taxon>
        <taxon>Streptophyta</taxon>
        <taxon>Embryophyta</taxon>
        <taxon>Tracheophyta</taxon>
        <taxon>Spermatophyta</taxon>
        <taxon>Magnoliopsida</taxon>
        <taxon>eudicotyledons</taxon>
        <taxon>Gunneridae</taxon>
        <taxon>Pentapetalae</taxon>
        <taxon>asterids</taxon>
        <taxon>campanulids</taxon>
        <taxon>Apiales</taxon>
        <taxon>Apiaceae</taxon>
        <taxon>Apioideae</taxon>
        <taxon>apioid superclade</taxon>
        <taxon>Tordylieae</taxon>
        <taxon>Tordyliinae</taxon>
        <taxon>Heracleum</taxon>
    </lineage>
</organism>
<dbReference type="PRINTS" id="PR01161">
    <property type="entry name" value="TUBULIN"/>
</dbReference>
<evidence type="ECO:0000313" key="7">
    <source>
        <dbReference type="EMBL" id="KAK1364499.1"/>
    </source>
</evidence>
<proteinExistence type="inferred from homology"/>
<evidence type="ECO:0000256" key="2">
    <source>
        <dbReference type="ARBA" id="ARBA00022701"/>
    </source>
</evidence>
<dbReference type="InterPro" id="IPR000217">
    <property type="entry name" value="Tubulin"/>
</dbReference>
<evidence type="ECO:0000313" key="6">
    <source>
        <dbReference type="EMBL" id="KAK1364497.1"/>
    </source>
</evidence>
<dbReference type="InterPro" id="IPR002453">
    <property type="entry name" value="Beta_tubulin"/>
</dbReference>
<dbReference type="InterPro" id="IPR003008">
    <property type="entry name" value="Tubulin_FtsZ_GTPase"/>
</dbReference>
<evidence type="ECO:0000256" key="4">
    <source>
        <dbReference type="ARBA" id="ARBA00023134"/>
    </source>
</evidence>
<evidence type="ECO:0000259" key="5">
    <source>
        <dbReference type="Pfam" id="PF00091"/>
    </source>
</evidence>
<comment type="similarity">
    <text evidence="1">Belongs to the tubulin family.</text>
</comment>
<reference evidence="6" key="2">
    <citation type="submission" date="2023-05" db="EMBL/GenBank/DDBJ databases">
        <authorList>
            <person name="Schelkunov M.I."/>
        </authorList>
    </citation>
    <scope>NUCLEOTIDE SEQUENCE</scope>
    <source>
        <strain evidence="6">Hsosn_3</strain>
        <tissue evidence="6">Leaf</tissue>
    </source>
</reference>
<dbReference type="EMBL" id="JAUIZM010000009">
    <property type="protein sequence ID" value="KAK1364499.1"/>
    <property type="molecule type" value="Genomic_DNA"/>
</dbReference>
<keyword evidence="8" id="KW-1185">Reference proteome</keyword>
<reference evidence="6" key="1">
    <citation type="submission" date="2023-02" db="EMBL/GenBank/DDBJ databases">
        <title>Genome of toxic invasive species Heracleum sosnowskyi carries increased number of genes despite the absence of recent whole-genome duplications.</title>
        <authorList>
            <person name="Schelkunov M."/>
            <person name="Shtratnikova V."/>
            <person name="Makarenko M."/>
            <person name="Klepikova A."/>
            <person name="Omelchenko D."/>
            <person name="Novikova G."/>
            <person name="Obukhova E."/>
            <person name="Bogdanov V."/>
            <person name="Penin A."/>
            <person name="Logacheva M."/>
        </authorList>
    </citation>
    <scope>NUCLEOTIDE SEQUENCE</scope>
    <source>
        <strain evidence="6">Hsosn_3</strain>
        <tissue evidence="6">Leaf</tissue>
    </source>
</reference>
<feature type="domain" description="Tubulin/FtsZ GTPase" evidence="5">
    <location>
        <begin position="6"/>
        <end position="105"/>
    </location>
</feature>
<dbReference type="PANTHER" id="PTHR11588">
    <property type="entry name" value="TUBULIN"/>
    <property type="match status" value="1"/>
</dbReference>
<dbReference type="GO" id="GO:0003924">
    <property type="term" value="F:GTPase activity"/>
    <property type="evidence" value="ECO:0007669"/>
    <property type="project" value="InterPro"/>
</dbReference>
<dbReference type="AlphaFoldDB" id="A0AAD8HEA1"/>
<name>A0AAD8HEA1_9APIA</name>
<evidence type="ECO:0000256" key="3">
    <source>
        <dbReference type="ARBA" id="ARBA00022741"/>
    </source>
</evidence>
<dbReference type="Proteomes" id="UP001237642">
    <property type="component" value="Unassembled WGS sequence"/>
</dbReference>
<sequence length="162" mass="17941">MFRVGGQCGNRIGSKFWEGVCDEHGIDPTGKFVPRVVLMDLEPDTMGSVRTCPYSQISRPDNFLFGQSGTGNNWVKGHHTEGAELIDSVLDVVRKEAENCDCLQEKMQSVMVTELVVALTDMHSCPLNISFFLSHGNRVSSVTYHATKGSNIHTKKCHLVKD</sequence>
<evidence type="ECO:0000256" key="1">
    <source>
        <dbReference type="ARBA" id="ARBA00009636"/>
    </source>
</evidence>
<dbReference type="GO" id="GO:0005200">
    <property type="term" value="F:structural constituent of cytoskeleton"/>
    <property type="evidence" value="ECO:0007669"/>
    <property type="project" value="InterPro"/>
</dbReference>
<dbReference type="GO" id="GO:0005525">
    <property type="term" value="F:GTP binding"/>
    <property type="evidence" value="ECO:0007669"/>
    <property type="project" value="UniProtKB-KW"/>
</dbReference>
<dbReference type="Gene3D" id="3.40.50.1440">
    <property type="entry name" value="Tubulin/FtsZ, GTPase domain"/>
    <property type="match status" value="1"/>
</dbReference>
<dbReference type="EMBL" id="JAUIZM010000009">
    <property type="protein sequence ID" value="KAK1364497.1"/>
    <property type="molecule type" value="Genomic_DNA"/>
</dbReference>
<evidence type="ECO:0000313" key="8">
    <source>
        <dbReference type="Proteomes" id="UP001237642"/>
    </source>
</evidence>
<comment type="caution">
    <text evidence="6">The sequence shown here is derived from an EMBL/GenBank/DDBJ whole genome shotgun (WGS) entry which is preliminary data.</text>
</comment>
<keyword evidence="3" id="KW-0547">Nucleotide-binding</keyword>
<keyword evidence="4" id="KW-0342">GTP-binding</keyword>
<keyword evidence="2" id="KW-0493">Microtubule</keyword>
<accession>A0AAD8HEA1</accession>
<dbReference type="PRINTS" id="PR01163">
    <property type="entry name" value="BETATUBULIN"/>
</dbReference>
<dbReference type="InterPro" id="IPR036525">
    <property type="entry name" value="Tubulin/FtsZ_GTPase_sf"/>
</dbReference>
<dbReference type="SUPFAM" id="SSF52490">
    <property type="entry name" value="Tubulin nucleotide-binding domain-like"/>
    <property type="match status" value="1"/>
</dbReference>
<dbReference type="GO" id="GO:0007017">
    <property type="term" value="P:microtubule-based process"/>
    <property type="evidence" value="ECO:0007669"/>
    <property type="project" value="InterPro"/>
</dbReference>
<dbReference type="GO" id="GO:0005874">
    <property type="term" value="C:microtubule"/>
    <property type="evidence" value="ECO:0007669"/>
    <property type="project" value="UniProtKB-KW"/>
</dbReference>
<dbReference type="Pfam" id="PF00091">
    <property type="entry name" value="Tubulin"/>
    <property type="match status" value="1"/>
</dbReference>